<dbReference type="InterPro" id="IPR004245">
    <property type="entry name" value="DUF229"/>
</dbReference>
<accession>A0AAV1JKZ5</accession>
<dbReference type="GO" id="GO:0005615">
    <property type="term" value="C:extracellular space"/>
    <property type="evidence" value="ECO:0007669"/>
    <property type="project" value="TreeGrafter"/>
</dbReference>
<evidence type="ECO:0000313" key="2">
    <source>
        <dbReference type="EMBL" id="CAK1549143.1"/>
    </source>
</evidence>
<gene>
    <name evidence="2" type="ORF">LNINA_LOCUS8471</name>
</gene>
<name>A0AAV1JKZ5_9NEOP</name>
<feature type="signal peptide" evidence="1">
    <location>
        <begin position="1"/>
        <end position="16"/>
    </location>
</feature>
<dbReference type="AlphaFoldDB" id="A0AAV1JKZ5"/>
<dbReference type="FunFam" id="3.40.720.10:FF:000017">
    <property type="entry name" value="Predicted protein"/>
    <property type="match status" value="1"/>
</dbReference>
<proteinExistence type="predicted"/>
<feature type="chain" id="PRO_5043998915" evidence="1">
    <location>
        <begin position="17"/>
        <end position="787"/>
    </location>
</feature>
<dbReference type="CDD" id="cd16021">
    <property type="entry name" value="ALP_like"/>
    <property type="match status" value="1"/>
</dbReference>
<dbReference type="Proteomes" id="UP001497472">
    <property type="component" value="Unassembled WGS sequence"/>
</dbReference>
<protein>
    <submittedName>
        <fullName evidence="2">Uncharacterized protein</fullName>
    </submittedName>
</protein>
<dbReference type="EMBL" id="CAVLEF010000011">
    <property type="protein sequence ID" value="CAK1549143.1"/>
    <property type="molecule type" value="Genomic_DNA"/>
</dbReference>
<dbReference type="PANTHER" id="PTHR10974">
    <property type="entry name" value="FI08016P-RELATED"/>
    <property type="match status" value="1"/>
</dbReference>
<keyword evidence="3" id="KW-1185">Reference proteome</keyword>
<dbReference type="PANTHER" id="PTHR10974:SF1">
    <property type="entry name" value="FI08016P-RELATED"/>
    <property type="match status" value="1"/>
</dbReference>
<comment type="caution">
    <text evidence="2">The sequence shown here is derived from an EMBL/GenBank/DDBJ whole genome shotgun (WGS) entry which is preliminary data.</text>
</comment>
<keyword evidence="1" id="KW-0732">Signal</keyword>
<organism evidence="2 3">
    <name type="scientific">Leptosia nina</name>
    <dbReference type="NCBI Taxonomy" id="320188"/>
    <lineage>
        <taxon>Eukaryota</taxon>
        <taxon>Metazoa</taxon>
        <taxon>Ecdysozoa</taxon>
        <taxon>Arthropoda</taxon>
        <taxon>Hexapoda</taxon>
        <taxon>Insecta</taxon>
        <taxon>Pterygota</taxon>
        <taxon>Neoptera</taxon>
        <taxon>Endopterygota</taxon>
        <taxon>Lepidoptera</taxon>
        <taxon>Glossata</taxon>
        <taxon>Ditrysia</taxon>
        <taxon>Papilionoidea</taxon>
        <taxon>Pieridae</taxon>
        <taxon>Pierinae</taxon>
        <taxon>Leptosia</taxon>
    </lineage>
</organism>
<dbReference type="InterPro" id="IPR017850">
    <property type="entry name" value="Alkaline_phosphatase_core_sf"/>
</dbReference>
<sequence>MKLILLIASFFAFTDADKRCRGVDFDEKYFNLLIVKEGINHLHDLAINRNDNNVFFTYETLTTPPLRVLGYIELDAKKAGIIGGIRNATAVAVDQFYGKVYVGGADGLFKINNQKIPERLPIQDDIRSLHYKDGLYFTNSKREAYKFEDGYASLVPELLGVEVDRLVIDDENNIFFTQNKKLFRVKIGTRAINTHEMYIVDALTTDKYNKPYICTRKGVAHLNIFGDASSELGCTFPEINPFSEVAMKFNRDYPKINCKGRDWVTCNMSECFVTEETLLELKDVSCTYKDIVYIDDHNYKVADGVKLFNDEKYILNQSDYFKVSCYGYDRKGFNLLSRRWLGYKVGIRPVSVPPVTAARMDSLNVLIMAFDSTAYNGFVRKLPKSYKVLVEEVGAVILKGYNIVGDGTPDALFPILSGKHEWQHPSARIRYSKYIHLDSDLFIFHTAKEDGYRTAYYEDMPWIGSFQYRYNGFNKCPADHYLRPFLMEESKSGSKWWHGTKGRYCIGDKPQYKVLMDLTKQFMNVSAKKFCFTFMADISHDEFNMISTVDDDLVEFLRYIKQSKILENTLFILMGDHGPRFSPMRNTYQGKIEERMPFMSIALPEKLKRERPDAVWSLKSNSKVLTTPFDIHTTVLDAMGLKRLASDYKVPNTNTLRGFSLLEPISSTRNCEEAGIHPHWCVCTNAKWRTVSREDAAYKRVVDLLCIYINNVTAEKRSQCAERKLTKVEWVIRRDVKWTNSTLQETTFYQLVIVMSPGLAIFEATVQYTASNDSFTVTDGDISRISA</sequence>
<dbReference type="SUPFAM" id="SSF53649">
    <property type="entry name" value="Alkaline phosphatase-like"/>
    <property type="match status" value="1"/>
</dbReference>
<dbReference type="Pfam" id="PF02995">
    <property type="entry name" value="DUF229"/>
    <property type="match status" value="1"/>
</dbReference>
<reference evidence="2 3" key="1">
    <citation type="submission" date="2023-11" db="EMBL/GenBank/DDBJ databases">
        <authorList>
            <person name="Okamura Y."/>
        </authorList>
    </citation>
    <scope>NUCLEOTIDE SEQUENCE [LARGE SCALE GENOMIC DNA]</scope>
</reference>
<evidence type="ECO:0000313" key="3">
    <source>
        <dbReference type="Proteomes" id="UP001497472"/>
    </source>
</evidence>
<evidence type="ECO:0000256" key="1">
    <source>
        <dbReference type="SAM" id="SignalP"/>
    </source>
</evidence>
<dbReference type="Gene3D" id="3.40.720.10">
    <property type="entry name" value="Alkaline Phosphatase, subunit A"/>
    <property type="match status" value="1"/>
</dbReference>